<dbReference type="SUPFAM" id="SSF88659">
    <property type="entry name" value="Sigma3 and sigma4 domains of RNA polymerase sigma factors"/>
    <property type="match status" value="1"/>
</dbReference>
<protein>
    <recommendedName>
        <fullName evidence="2">UPF0251 protein SAMN02745973_01717</fullName>
    </recommendedName>
</protein>
<proteinExistence type="inferred from homology"/>
<evidence type="ECO:0000313" key="4">
    <source>
        <dbReference type="Proteomes" id="UP000196365"/>
    </source>
</evidence>
<organism evidence="3 4">
    <name type="scientific">Garciella nitratireducens DSM 15102</name>
    <dbReference type="NCBI Taxonomy" id="1121911"/>
    <lineage>
        <taxon>Bacteria</taxon>
        <taxon>Bacillati</taxon>
        <taxon>Bacillota</taxon>
        <taxon>Clostridia</taxon>
        <taxon>Eubacteriales</taxon>
        <taxon>Eubacteriaceae</taxon>
        <taxon>Garciella</taxon>
    </lineage>
</organism>
<sequence>MARPRKWRRVCTLPEVDKFGPIDLFNKSVSEVIIMTVDEYETIRLIDLEGLNQEQCADTMGVARSTVQRIYDDARKKIADSLVNGKVLKIEGGDYKLCSDFGDKEDCERCICGRHRYGRNRKTGANHGY</sequence>
<dbReference type="RefSeq" id="WP_087679104.1">
    <property type="nucleotide sequence ID" value="NZ_FUWV01000011.1"/>
</dbReference>
<dbReference type="OrthoDB" id="280278at2"/>
<dbReference type="HAMAP" id="MF_00674">
    <property type="entry name" value="UPF0251"/>
    <property type="match status" value="1"/>
</dbReference>
<dbReference type="PANTHER" id="PTHR37478">
    <property type="match status" value="1"/>
</dbReference>
<gene>
    <name evidence="3" type="ORF">SAMN02745973_01717</name>
</gene>
<dbReference type="InterPro" id="IPR013324">
    <property type="entry name" value="RNA_pol_sigma_r3/r4-like"/>
</dbReference>
<dbReference type="InterPro" id="IPR002852">
    <property type="entry name" value="UPF0251"/>
</dbReference>
<reference evidence="3 4" key="1">
    <citation type="submission" date="2017-02" db="EMBL/GenBank/DDBJ databases">
        <authorList>
            <person name="Peterson S.W."/>
        </authorList>
    </citation>
    <scope>NUCLEOTIDE SEQUENCE [LARGE SCALE GENOMIC DNA]</scope>
    <source>
        <strain evidence="3 4">DSM 15102</strain>
    </source>
</reference>
<evidence type="ECO:0000256" key="2">
    <source>
        <dbReference type="HAMAP-Rule" id="MF_00674"/>
    </source>
</evidence>
<dbReference type="GO" id="GO:0003677">
    <property type="term" value="F:DNA binding"/>
    <property type="evidence" value="ECO:0007669"/>
    <property type="project" value="UniProtKB-KW"/>
</dbReference>
<keyword evidence="4" id="KW-1185">Reference proteome</keyword>
<dbReference type="InterPro" id="IPR036388">
    <property type="entry name" value="WH-like_DNA-bd_sf"/>
</dbReference>
<dbReference type="Pfam" id="PF02001">
    <property type="entry name" value="DUF134"/>
    <property type="match status" value="1"/>
</dbReference>
<keyword evidence="3" id="KW-0238">DNA-binding</keyword>
<name>A0A1T4NJQ8_9FIRM</name>
<comment type="similarity">
    <text evidence="1 2">Belongs to the UPF0251 family.</text>
</comment>
<dbReference type="AlphaFoldDB" id="A0A1T4NJQ8"/>
<dbReference type="Gene3D" id="1.10.10.10">
    <property type="entry name" value="Winged helix-like DNA-binding domain superfamily/Winged helix DNA-binding domain"/>
    <property type="match status" value="1"/>
</dbReference>
<accession>A0A1T4NJQ8</accession>
<dbReference type="EMBL" id="FUWV01000011">
    <property type="protein sequence ID" value="SJZ79499.1"/>
    <property type="molecule type" value="Genomic_DNA"/>
</dbReference>
<dbReference type="PANTHER" id="PTHR37478:SF2">
    <property type="entry name" value="UPF0251 PROTEIN TK0562"/>
    <property type="match status" value="1"/>
</dbReference>
<evidence type="ECO:0000256" key="1">
    <source>
        <dbReference type="ARBA" id="ARBA00009350"/>
    </source>
</evidence>
<dbReference type="Proteomes" id="UP000196365">
    <property type="component" value="Unassembled WGS sequence"/>
</dbReference>
<evidence type="ECO:0000313" key="3">
    <source>
        <dbReference type="EMBL" id="SJZ79499.1"/>
    </source>
</evidence>